<reference evidence="3" key="1">
    <citation type="submission" date="2016-10" db="EMBL/GenBank/DDBJ databases">
        <authorList>
            <person name="de Groot N.N."/>
        </authorList>
    </citation>
    <scope>NUCLEOTIDE SEQUENCE [LARGE SCALE GENOMIC DNA]</scope>
    <source>
        <strain evidence="3">DSM 15758</strain>
    </source>
</reference>
<proteinExistence type="predicted"/>
<dbReference type="AlphaFoldDB" id="A0A1G5PGT3"/>
<dbReference type="EMBL" id="FMWB01000022">
    <property type="protein sequence ID" value="SCZ48260.1"/>
    <property type="molecule type" value="Genomic_DNA"/>
</dbReference>
<accession>A0A1G5PGT3</accession>
<feature type="transmembrane region" description="Helical" evidence="1">
    <location>
        <begin position="50"/>
        <end position="72"/>
    </location>
</feature>
<name>A0A1G5PGT3_9PSED</name>
<keyword evidence="1" id="KW-0472">Membrane</keyword>
<sequence>MDRAKCGLAALATAVLMAGYALAGLYWYGKISWSPSHLFYEAPVPGWNDFFGWMLAGIAWISPAVIIALALLHLSGKASSAQHCSLPRA</sequence>
<protein>
    <submittedName>
        <fullName evidence="2">Uncharacterized protein</fullName>
    </submittedName>
</protein>
<gene>
    <name evidence="2" type="ORF">SAMN05216279_12211</name>
</gene>
<comment type="caution">
    <text evidence="2">The sequence shown here is derived from an EMBL/GenBank/DDBJ whole genome shotgun (WGS) entry which is preliminary data.</text>
</comment>
<keyword evidence="1" id="KW-1133">Transmembrane helix</keyword>
<keyword evidence="1" id="KW-0812">Transmembrane</keyword>
<evidence type="ECO:0000313" key="3">
    <source>
        <dbReference type="Proteomes" id="UP000183046"/>
    </source>
</evidence>
<evidence type="ECO:0000256" key="1">
    <source>
        <dbReference type="SAM" id="Phobius"/>
    </source>
</evidence>
<dbReference type="Proteomes" id="UP000183046">
    <property type="component" value="Unassembled WGS sequence"/>
</dbReference>
<organism evidence="2 3">
    <name type="scientific">Pseudomonas oryzihabitans</name>
    <dbReference type="NCBI Taxonomy" id="47885"/>
    <lineage>
        <taxon>Bacteria</taxon>
        <taxon>Pseudomonadati</taxon>
        <taxon>Pseudomonadota</taxon>
        <taxon>Gammaproteobacteria</taxon>
        <taxon>Pseudomonadales</taxon>
        <taxon>Pseudomonadaceae</taxon>
        <taxon>Pseudomonas</taxon>
    </lineage>
</organism>
<evidence type="ECO:0000313" key="2">
    <source>
        <dbReference type="EMBL" id="SCZ48260.1"/>
    </source>
</evidence>